<accession>A0ABD1Z359</accession>
<comment type="caution">
    <text evidence="1">The sequence shown here is derived from an EMBL/GenBank/DDBJ whole genome shotgun (WGS) entry which is preliminary data.</text>
</comment>
<evidence type="ECO:0000313" key="1">
    <source>
        <dbReference type="EMBL" id="KAL2641329.1"/>
    </source>
</evidence>
<keyword evidence="2" id="KW-1185">Reference proteome</keyword>
<protein>
    <submittedName>
        <fullName evidence="1">Uncharacterized protein</fullName>
    </submittedName>
</protein>
<proteinExistence type="predicted"/>
<dbReference type="AlphaFoldDB" id="A0ABD1Z359"/>
<sequence>MASVLRCLPFVETTEEEDMERNRKTILAARSFLQNLNGDTVVYSQEVSNGQGKMRGADDGNGMLPLGSKTPLKFRGGVTLWLGFVFASVVQVVSEYIAGVTEKLEKFEYE</sequence>
<dbReference type="EMBL" id="JBHFFA010000002">
    <property type="protein sequence ID" value="KAL2641329.1"/>
    <property type="molecule type" value="Genomic_DNA"/>
</dbReference>
<evidence type="ECO:0000313" key="2">
    <source>
        <dbReference type="Proteomes" id="UP001605036"/>
    </source>
</evidence>
<dbReference type="Proteomes" id="UP001605036">
    <property type="component" value="Unassembled WGS sequence"/>
</dbReference>
<reference evidence="1 2" key="1">
    <citation type="submission" date="2024-09" db="EMBL/GenBank/DDBJ databases">
        <title>Chromosome-scale assembly of Riccia fluitans.</title>
        <authorList>
            <person name="Paukszto L."/>
            <person name="Sawicki J."/>
            <person name="Karawczyk K."/>
            <person name="Piernik-Szablinska J."/>
            <person name="Szczecinska M."/>
            <person name="Mazdziarz M."/>
        </authorList>
    </citation>
    <scope>NUCLEOTIDE SEQUENCE [LARGE SCALE GENOMIC DNA]</scope>
    <source>
        <strain evidence="1">Rf_01</strain>
        <tissue evidence="1">Aerial parts of the thallus</tissue>
    </source>
</reference>
<name>A0ABD1Z359_9MARC</name>
<gene>
    <name evidence="1" type="ORF">R1flu_008916</name>
</gene>
<organism evidence="1 2">
    <name type="scientific">Riccia fluitans</name>
    <dbReference type="NCBI Taxonomy" id="41844"/>
    <lineage>
        <taxon>Eukaryota</taxon>
        <taxon>Viridiplantae</taxon>
        <taxon>Streptophyta</taxon>
        <taxon>Embryophyta</taxon>
        <taxon>Marchantiophyta</taxon>
        <taxon>Marchantiopsida</taxon>
        <taxon>Marchantiidae</taxon>
        <taxon>Marchantiales</taxon>
        <taxon>Ricciaceae</taxon>
        <taxon>Riccia</taxon>
    </lineage>
</organism>